<evidence type="ECO:0000313" key="15">
    <source>
        <dbReference type="Proteomes" id="UP000002195"/>
    </source>
</evidence>
<dbReference type="PANTHER" id="PTHR10408">
    <property type="entry name" value="STEROL O-ACYLTRANSFERASE"/>
    <property type="match status" value="1"/>
</dbReference>
<feature type="active site" evidence="11">
    <location>
        <position position="408"/>
    </location>
</feature>
<feature type="transmembrane region" description="Helical" evidence="13">
    <location>
        <begin position="283"/>
        <end position="303"/>
    </location>
</feature>
<dbReference type="Proteomes" id="UP000002195">
    <property type="component" value="Unassembled WGS sequence"/>
</dbReference>
<evidence type="ECO:0000256" key="3">
    <source>
        <dbReference type="ARBA" id="ARBA00009010"/>
    </source>
</evidence>
<dbReference type="Pfam" id="PF03062">
    <property type="entry name" value="MBOAT"/>
    <property type="match status" value="1"/>
</dbReference>
<evidence type="ECO:0000256" key="4">
    <source>
        <dbReference type="ARBA" id="ARBA00022679"/>
    </source>
</evidence>
<comment type="caution">
    <text evidence="14">The sequence shown here is derived from an EMBL/GenBank/DDBJ whole genome shotgun (WGS) entry which is preliminary data.</text>
</comment>
<dbReference type="STRING" id="44689.Q54SV5"/>
<organism evidence="14 15">
    <name type="scientific">Dictyostelium discoideum</name>
    <name type="common">Social amoeba</name>
    <dbReference type="NCBI Taxonomy" id="44689"/>
    <lineage>
        <taxon>Eukaryota</taxon>
        <taxon>Amoebozoa</taxon>
        <taxon>Evosea</taxon>
        <taxon>Eumycetozoa</taxon>
        <taxon>Dictyostelia</taxon>
        <taxon>Dictyosteliales</taxon>
        <taxon>Dictyosteliaceae</taxon>
        <taxon>Dictyostelium</taxon>
    </lineage>
</organism>
<evidence type="ECO:0000256" key="10">
    <source>
        <dbReference type="PIRNR" id="PIRNR000439"/>
    </source>
</evidence>
<evidence type="ECO:0000313" key="14">
    <source>
        <dbReference type="EMBL" id="EAL66304.2"/>
    </source>
</evidence>
<comment type="pathway">
    <text evidence="2">Lipid metabolism.</text>
</comment>
<evidence type="ECO:0000256" key="5">
    <source>
        <dbReference type="ARBA" id="ARBA00022692"/>
    </source>
</evidence>
<dbReference type="PhylomeDB" id="Q54SV5"/>
<feature type="transmembrane region" description="Helical" evidence="13">
    <location>
        <begin position="243"/>
        <end position="263"/>
    </location>
</feature>
<dbReference type="PANTHER" id="PTHR10408:SF7">
    <property type="entry name" value="DIACYLGLYCEROL O-ACYLTRANSFERASE 1"/>
    <property type="match status" value="1"/>
</dbReference>
<keyword evidence="6 10" id="KW-0256">Endoplasmic reticulum</keyword>
<keyword evidence="9 10" id="KW-0012">Acyltransferase</keyword>
<dbReference type="PaxDb" id="44689-DDB0238278"/>
<dbReference type="InParanoid" id="Q54SV5"/>
<evidence type="ECO:0000256" key="1">
    <source>
        <dbReference type="ARBA" id="ARBA00004477"/>
    </source>
</evidence>
<evidence type="ECO:0000256" key="6">
    <source>
        <dbReference type="ARBA" id="ARBA00022824"/>
    </source>
</evidence>
<comment type="subcellular location">
    <subcellularLocation>
        <location evidence="1 10">Endoplasmic reticulum membrane</location>
        <topology evidence="1 10">Multi-pass membrane protein</topology>
    </subcellularLocation>
</comment>
<feature type="transmembrane region" description="Helical" evidence="13">
    <location>
        <begin position="394"/>
        <end position="416"/>
    </location>
</feature>
<dbReference type="RefSeq" id="XP_640280.2">
    <property type="nucleotide sequence ID" value="XM_635188.2"/>
</dbReference>
<name>Q54SV5_DICDI</name>
<evidence type="ECO:0000256" key="13">
    <source>
        <dbReference type="SAM" id="Phobius"/>
    </source>
</evidence>
<dbReference type="GO" id="GO:0005789">
    <property type="term" value="C:endoplasmic reticulum membrane"/>
    <property type="evidence" value="ECO:0000318"/>
    <property type="project" value="GO_Central"/>
</dbReference>
<keyword evidence="5 13" id="KW-0812">Transmembrane</keyword>
<feature type="region of interest" description="Disordered" evidence="12">
    <location>
        <begin position="1"/>
        <end position="85"/>
    </location>
</feature>
<reference evidence="14 15" key="1">
    <citation type="journal article" date="2005" name="Nature">
        <title>The genome of the social amoeba Dictyostelium discoideum.</title>
        <authorList>
            <consortium name="The Dictyostelium discoideum Sequencing Consortium"/>
            <person name="Eichinger L."/>
            <person name="Pachebat J.A."/>
            <person name="Glockner G."/>
            <person name="Rajandream M.A."/>
            <person name="Sucgang R."/>
            <person name="Berriman M."/>
            <person name="Song J."/>
            <person name="Olsen R."/>
            <person name="Szafranski K."/>
            <person name="Xu Q."/>
            <person name="Tunggal B."/>
            <person name="Kummerfeld S."/>
            <person name="Madera M."/>
            <person name="Konfortov B.A."/>
            <person name="Rivero F."/>
            <person name="Bankier A.T."/>
            <person name="Lehmann R."/>
            <person name="Hamlin N."/>
            <person name="Davies R."/>
            <person name="Gaudet P."/>
            <person name="Fey P."/>
            <person name="Pilcher K."/>
            <person name="Chen G."/>
            <person name="Saunders D."/>
            <person name="Sodergren E."/>
            <person name="Davis P."/>
            <person name="Kerhornou A."/>
            <person name="Nie X."/>
            <person name="Hall N."/>
            <person name="Anjard C."/>
            <person name="Hemphill L."/>
            <person name="Bason N."/>
            <person name="Farbrother P."/>
            <person name="Desany B."/>
            <person name="Just E."/>
            <person name="Morio T."/>
            <person name="Rost R."/>
            <person name="Churcher C."/>
            <person name="Cooper J."/>
            <person name="Haydock S."/>
            <person name="van Driessche N."/>
            <person name="Cronin A."/>
            <person name="Goodhead I."/>
            <person name="Muzny D."/>
            <person name="Mourier T."/>
            <person name="Pain A."/>
            <person name="Lu M."/>
            <person name="Harper D."/>
            <person name="Lindsay R."/>
            <person name="Hauser H."/>
            <person name="James K."/>
            <person name="Quiles M."/>
            <person name="Madan Babu M."/>
            <person name="Saito T."/>
            <person name="Buchrieser C."/>
            <person name="Wardroper A."/>
            <person name="Felder M."/>
            <person name="Thangavelu M."/>
            <person name="Johnson D."/>
            <person name="Knights A."/>
            <person name="Loulseged H."/>
            <person name="Mungall K."/>
            <person name="Oliver K."/>
            <person name="Price C."/>
            <person name="Quail M.A."/>
            <person name="Urushihara H."/>
            <person name="Hernandez J."/>
            <person name="Rabbinowitsch E."/>
            <person name="Steffen D."/>
            <person name="Sanders M."/>
            <person name="Ma J."/>
            <person name="Kohara Y."/>
            <person name="Sharp S."/>
            <person name="Simmonds M."/>
            <person name="Spiegler S."/>
            <person name="Tivey A."/>
            <person name="Sugano S."/>
            <person name="White B."/>
            <person name="Walker D."/>
            <person name="Woodward J."/>
            <person name="Winckler T."/>
            <person name="Tanaka Y."/>
            <person name="Shaulsky G."/>
            <person name="Schleicher M."/>
            <person name="Weinstock G."/>
            <person name="Rosenthal A."/>
            <person name="Cox E.C."/>
            <person name="Chisholm R.L."/>
            <person name="Gibbs R."/>
            <person name="Loomis W.F."/>
            <person name="Platzer M."/>
            <person name="Kay R.R."/>
            <person name="Williams J."/>
            <person name="Dear P.H."/>
            <person name="Noegel A.A."/>
            <person name="Barrell B."/>
            <person name="Kuspa A."/>
        </authorList>
    </citation>
    <scope>NUCLEOTIDE SEQUENCE [LARGE SCALE GENOMIC DNA]</scope>
    <source>
        <strain evidence="14 15">AX4</strain>
    </source>
</reference>
<feature type="compositionally biased region" description="Basic and acidic residues" evidence="12">
    <location>
        <begin position="16"/>
        <end position="38"/>
    </location>
</feature>
<protein>
    <recommendedName>
        <fullName evidence="10">O-acyltransferase</fullName>
    </recommendedName>
</protein>
<dbReference type="GeneID" id="8623454"/>
<dbReference type="eggNOG" id="KOG0380">
    <property type="taxonomic scope" value="Eukaryota"/>
</dbReference>
<keyword evidence="8 10" id="KW-0472">Membrane</keyword>
<dbReference type="InterPro" id="IPR004299">
    <property type="entry name" value="MBOAT_fam"/>
</dbReference>
<dbReference type="HOGENOM" id="CLU_018190_2_0_1"/>
<dbReference type="GO" id="GO:0019432">
    <property type="term" value="P:triglyceride biosynthetic process"/>
    <property type="evidence" value="ECO:0000318"/>
    <property type="project" value="GO_Central"/>
</dbReference>
<dbReference type="SMR" id="Q54SV5"/>
<evidence type="ECO:0000256" key="2">
    <source>
        <dbReference type="ARBA" id="ARBA00005189"/>
    </source>
</evidence>
<feature type="compositionally biased region" description="Low complexity" evidence="12">
    <location>
        <begin position="39"/>
        <end position="50"/>
    </location>
</feature>
<feature type="compositionally biased region" description="Polar residues" evidence="12">
    <location>
        <begin position="75"/>
        <end position="85"/>
    </location>
</feature>
<dbReference type="dictyBase" id="DDB_G0282197"/>
<keyword evidence="15" id="KW-1185">Reference proteome</keyword>
<feature type="transmembrane region" description="Helical" evidence="13">
    <location>
        <begin position="99"/>
        <end position="119"/>
    </location>
</feature>
<dbReference type="InterPro" id="IPR014371">
    <property type="entry name" value="Oat_ACAT_DAG_ARE"/>
</dbReference>
<dbReference type="AlphaFoldDB" id="Q54SV5"/>
<keyword evidence="7 13" id="KW-1133">Transmembrane helix</keyword>
<feature type="compositionally biased region" description="Polar residues" evidence="12">
    <location>
        <begin position="1"/>
        <end position="15"/>
    </location>
</feature>
<sequence length="480" mass="55953">MIETENSSKTMFQQRTKLEQKLVKKRKEDKEKNNEKVSIESSTSKTTSTFKVKKGGFDDDKSSIGEPPHSPSLERFSSTSKPRESILTTPQTDIGWGTFNYIAICYCMAGFSMMADTYIEKGTLIDFELFWWLITNWQVFVVVSIGLATWSFFNYFCTCLVVRDKIPNSISIFLYVFWQFICFSLSISYVMAHEMSPILSGGTGLQICVFSLKNHSYWHTNYFLAKGIKKAKADKTPIIRKDLTPNIGFSHFLYFMIAPTLVFETQFPRTKSIRYSYILKETLAATGAFLMFYVVLCKTGPIYKQIDSLPLIILLLKLSLPSMSLWMLGFYGVFHCLLNIFAEVTRYADREFYQDWWNATTFDMWWRKWNRPVHKWMLRHVYRDSMHTVKLNKFFALFSTFLLSALLHEFVMIISFRFIRPILSTTMLLQIGLVNFTQLDILQKTRFGNVVMWITVFVGQPLVQLLYSTQYSALVWNNGP</sequence>
<evidence type="ECO:0000256" key="8">
    <source>
        <dbReference type="ARBA" id="ARBA00023136"/>
    </source>
</evidence>
<evidence type="ECO:0000256" key="9">
    <source>
        <dbReference type="ARBA" id="ARBA00023315"/>
    </source>
</evidence>
<proteinExistence type="inferred from homology"/>
<dbReference type="EMBL" id="AAFI02000046">
    <property type="protein sequence ID" value="EAL66304.2"/>
    <property type="molecule type" value="Genomic_DNA"/>
</dbReference>
<evidence type="ECO:0000256" key="11">
    <source>
        <dbReference type="PIRSR" id="PIRSR000439-1"/>
    </source>
</evidence>
<evidence type="ECO:0000256" key="7">
    <source>
        <dbReference type="ARBA" id="ARBA00022989"/>
    </source>
</evidence>
<keyword evidence="4 10" id="KW-0808">Transferase</keyword>
<dbReference type="PIRSF" id="PIRSF000439">
    <property type="entry name" value="Oat_ACAT_DAG_ARE"/>
    <property type="match status" value="1"/>
</dbReference>
<gene>
    <name evidence="14" type="ORF">DDB_G0282197</name>
</gene>
<accession>Q54SV5</accession>
<feature type="transmembrane region" description="Helical" evidence="13">
    <location>
        <begin position="139"/>
        <end position="161"/>
    </location>
</feature>
<dbReference type="KEGG" id="ddi:DDB_G0282197"/>
<dbReference type="VEuPathDB" id="AmoebaDB:DDB_G0282197"/>
<dbReference type="GO" id="GO:0004144">
    <property type="term" value="F:diacylglycerol O-acyltransferase activity"/>
    <property type="evidence" value="ECO:0000318"/>
    <property type="project" value="GO_Central"/>
</dbReference>
<comment type="similarity">
    <text evidence="3 10">Belongs to the membrane-bound acyltransferase family. Sterol o-acyltransferase subfamily.</text>
</comment>
<dbReference type="FunCoup" id="Q54SV5">
    <property type="interactions" value="62"/>
</dbReference>
<dbReference type="OMA" id="TYDAYYR"/>
<evidence type="ECO:0000256" key="12">
    <source>
        <dbReference type="SAM" id="MobiDB-lite"/>
    </source>
</evidence>
<feature type="transmembrane region" description="Helical" evidence="13">
    <location>
        <begin position="173"/>
        <end position="192"/>
    </location>
</feature>